<feature type="non-terminal residue" evidence="2">
    <location>
        <position position="200"/>
    </location>
</feature>
<gene>
    <name evidence="2" type="ORF">AVDCRST_MAG89-4716</name>
</gene>
<evidence type="ECO:0000256" key="1">
    <source>
        <dbReference type="SAM" id="MobiDB-lite"/>
    </source>
</evidence>
<protein>
    <submittedName>
        <fullName evidence="2">Uncharacterized protein</fullName>
    </submittedName>
</protein>
<proteinExistence type="predicted"/>
<feature type="compositionally biased region" description="Basic and acidic residues" evidence="1">
    <location>
        <begin position="158"/>
        <end position="168"/>
    </location>
</feature>
<dbReference type="EMBL" id="CADCTV010000993">
    <property type="protein sequence ID" value="CAA9372532.1"/>
    <property type="molecule type" value="Genomic_DNA"/>
</dbReference>
<sequence>ERLPGFCAARVPAHHRPQRAGPRAVPAGPGRHLPPGGLAPGPVGDDGLHRRPLHYAGAGRHRPAGAAFGVDRVPDPGHHRGRGHREPGAARPPGRLADARPARVRGGVRPGARRRVRQLPAQPVRGRPGGAAGGLQRGAGGGAGAGAGDGVRGLRRAGSRDRPGEASRTRPGAGAASRDRRFVRRGRGGLRLGGGAQPVV</sequence>
<evidence type="ECO:0000313" key="2">
    <source>
        <dbReference type="EMBL" id="CAA9372532.1"/>
    </source>
</evidence>
<feature type="compositionally biased region" description="Gly residues" evidence="1">
    <location>
        <begin position="127"/>
        <end position="151"/>
    </location>
</feature>
<feature type="region of interest" description="Disordered" evidence="1">
    <location>
        <begin position="1"/>
        <end position="200"/>
    </location>
</feature>
<reference evidence="2" key="1">
    <citation type="submission" date="2020-02" db="EMBL/GenBank/DDBJ databases">
        <authorList>
            <person name="Meier V. D."/>
        </authorList>
    </citation>
    <scope>NUCLEOTIDE SEQUENCE</scope>
    <source>
        <strain evidence="2">AVDCRST_MAG89</strain>
    </source>
</reference>
<dbReference type="AlphaFoldDB" id="A0A6J4N412"/>
<feature type="compositionally biased region" description="Low complexity" evidence="1">
    <location>
        <begin position="26"/>
        <end position="45"/>
    </location>
</feature>
<organism evidence="2">
    <name type="scientific">uncultured Gemmatimonadota bacterium</name>
    <dbReference type="NCBI Taxonomy" id="203437"/>
    <lineage>
        <taxon>Bacteria</taxon>
        <taxon>Pseudomonadati</taxon>
        <taxon>Gemmatimonadota</taxon>
        <taxon>environmental samples</taxon>
    </lineage>
</organism>
<accession>A0A6J4N412</accession>
<feature type="compositionally biased region" description="Gly residues" evidence="1">
    <location>
        <begin position="189"/>
        <end position="200"/>
    </location>
</feature>
<name>A0A6J4N412_9BACT</name>
<feature type="compositionally biased region" description="Basic and acidic residues" evidence="1">
    <location>
        <begin position="72"/>
        <end position="88"/>
    </location>
</feature>
<feature type="non-terminal residue" evidence="2">
    <location>
        <position position="1"/>
    </location>
</feature>